<dbReference type="SUPFAM" id="SSF57362">
    <property type="entry name" value="BPTI-like"/>
    <property type="match status" value="1"/>
</dbReference>
<feature type="compositionally biased region" description="Pro residues" evidence="1">
    <location>
        <begin position="237"/>
        <end position="251"/>
    </location>
</feature>
<feature type="region of interest" description="Disordered" evidence="1">
    <location>
        <begin position="1"/>
        <end position="37"/>
    </location>
</feature>
<feature type="compositionally biased region" description="Pro residues" evidence="1">
    <location>
        <begin position="261"/>
        <end position="278"/>
    </location>
</feature>
<dbReference type="CDD" id="cd00109">
    <property type="entry name" value="Kunitz-type"/>
    <property type="match status" value="1"/>
</dbReference>
<keyword evidence="4" id="KW-1185">Reference proteome</keyword>
<name>A0A8T0FVB8_ARGBR</name>
<feature type="compositionally biased region" description="Polar residues" evidence="1">
    <location>
        <begin position="1649"/>
        <end position="1658"/>
    </location>
</feature>
<dbReference type="PANTHER" id="PTHR16057:SF1">
    <property type="entry name" value="PROTEIN LINES HOMOLOG 1"/>
    <property type="match status" value="1"/>
</dbReference>
<feature type="domain" description="BPTI/Kunitz inhibitor" evidence="2">
    <location>
        <begin position="1487"/>
        <end position="1537"/>
    </location>
</feature>
<dbReference type="PANTHER" id="PTHR16057">
    <property type="entry name" value="WINS1, 2 PROTEIN"/>
    <property type="match status" value="1"/>
</dbReference>
<dbReference type="InterPro" id="IPR024875">
    <property type="entry name" value="Protein_Lines"/>
</dbReference>
<dbReference type="Gene3D" id="4.10.410.10">
    <property type="entry name" value="Pancreatic trypsin inhibitor Kunitz domain"/>
    <property type="match status" value="1"/>
</dbReference>
<feature type="compositionally biased region" description="Basic residues" evidence="1">
    <location>
        <begin position="62"/>
        <end position="75"/>
    </location>
</feature>
<reference evidence="3" key="2">
    <citation type="submission" date="2020-06" db="EMBL/GenBank/DDBJ databases">
        <authorList>
            <person name="Sheffer M."/>
        </authorList>
    </citation>
    <scope>NUCLEOTIDE SEQUENCE</scope>
</reference>
<feature type="region of interest" description="Disordered" evidence="1">
    <location>
        <begin position="1218"/>
        <end position="1241"/>
    </location>
</feature>
<dbReference type="Pfam" id="PF14694">
    <property type="entry name" value="LINES_N"/>
    <property type="match status" value="1"/>
</dbReference>
<feature type="region of interest" description="Disordered" evidence="1">
    <location>
        <begin position="237"/>
        <end position="298"/>
    </location>
</feature>
<gene>
    <name evidence="3" type="ORF">HNY73_002939</name>
</gene>
<proteinExistence type="predicted"/>
<dbReference type="PRINTS" id="PR00759">
    <property type="entry name" value="BASICPTASE"/>
</dbReference>
<dbReference type="PROSITE" id="PS50279">
    <property type="entry name" value="BPTI_KUNITZ_2"/>
    <property type="match status" value="1"/>
</dbReference>
<dbReference type="Pfam" id="PF14695">
    <property type="entry name" value="LINES_C"/>
    <property type="match status" value="1"/>
</dbReference>
<dbReference type="InterPro" id="IPR036880">
    <property type="entry name" value="Kunitz_BPTI_sf"/>
</dbReference>
<evidence type="ECO:0000313" key="4">
    <source>
        <dbReference type="Proteomes" id="UP000807504"/>
    </source>
</evidence>
<evidence type="ECO:0000259" key="2">
    <source>
        <dbReference type="PROSITE" id="PS50279"/>
    </source>
</evidence>
<dbReference type="InterPro" id="IPR032794">
    <property type="entry name" value="LINES_N"/>
</dbReference>
<dbReference type="PROSITE" id="PS00280">
    <property type="entry name" value="BPTI_KUNITZ_1"/>
    <property type="match status" value="1"/>
</dbReference>
<feature type="region of interest" description="Disordered" evidence="1">
    <location>
        <begin position="56"/>
        <end position="79"/>
    </location>
</feature>
<accession>A0A8T0FVB8</accession>
<dbReference type="Pfam" id="PF00014">
    <property type="entry name" value="Kunitz_BPTI"/>
    <property type="match status" value="1"/>
</dbReference>
<organism evidence="3 4">
    <name type="scientific">Argiope bruennichi</name>
    <name type="common">Wasp spider</name>
    <name type="synonym">Aranea bruennichi</name>
    <dbReference type="NCBI Taxonomy" id="94029"/>
    <lineage>
        <taxon>Eukaryota</taxon>
        <taxon>Metazoa</taxon>
        <taxon>Ecdysozoa</taxon>
        <taxon>Arthropoda</taxon>
        <taxon>Chelicerata</taxon>
        <taxon>Arachnida</taxon>
        <taxon>Araneae</taxon>
        <taxon>Araneomorphae</taxon>
        <taxon>Entelegynae</taxon>
        <taxon>Araneoidea</taxon>
        <taxon>Araneidae</taxon>
        <taxon>Argiope</taxon>
    </lineage>
</organism>
<evidence type="ECO:0000313" key="3">
    <source>
        <dbReference type="EMBL" id="KAF8795041.1"/>
    </source>
</evidence>
<comment type="caution">
    <text evidence="3">The sequence shown here is derived from an EMBL/GenBank/DDBJ whole genome shotgun (WGS) entry which is preliminary data.</text>
</comment>
<protein>
    <submittedName>
        <fullName evidence="3">PI-actitoxin-Afv2a like protein</fullName>
    </submittedName>
</protein>
<feature type="region of interest" description="Disordered" evidence="1">
    <location>
        <begin position="1623"/>
        <end position="1660"/>
    </location>
</feature>
<dbReference type="Proteomes" id="UP000807504">
    <property type="component" value="Unassembled WGS sequence"/>
</dbReference>
<dbReference type="InterPro" id="IPR020901">
    <property type="entry name" value="Prtase_inh_Kunz-CS"/>
</dbReference>
<dbReference type="EMBL" id="JABXBU010000002">
    <property type="protein sequence ID" value="KAF8795041.1"/>
    <property type="molecule type" value="Genomic_DNA"/>
</dbReference>
<reference evidence="3" key="1">
    <citation type="journal article" date="2020" name="bioRxiv">
        <title>Chromosome-level reference genome of the European wasp spider Argiope bruennichi: a resource for studies on range expansion and evolutionary adaptation.</title>
        <authorList>
            <person name="Sheffer M.M."/>
            <person name="Hoppe A."/>
            <person name="Krehenwinkel H."/>
            <person name="Uhl G."/>
            <person name="Kuss A.W."/>
            <person name="Jensen L."/>
            <person name="Jensen C."/>
            <person name="Gillespie R.G."/>
            <person name="Hoff K.J."/>
            <person name="Prost S."/>
        </authorList>
    </citation>
    <scope>NUCLEOTIDE SEQUENCE</scope>
</reference>
<sequence length="2259" mass="251704">MSQDEIRPESSLANVTSELHQTSYENETSDISTTLSSQEISEPVLITNATIEPSTVVTESSKRKKTRFPQGRPRRQGLDYGSFPARYGIPTLFEMCPPLATTCPICTDEGVQVPPGFCDLVVLKVLAISPPQIDDNGRVCGKFGMLKLYGNFNEKEFRRLLRFSVSETCECAVKASGLYFLITPLSTFLKDGLLFNQIVLTERAVLLSTDRYIEKEILDVLNQCPLVNYNPEVSGPYGPPPVPPPIQPHVSPPTQTSPSYIPTPTPYIPPQTQAPPPYGHTSYEPLSPDNSAPAQQPIQTQVRPVPTVPLPTLPIKQTLPPSHSGKGSFVYPSLTQCLVLDTCPVCARLDTAGDITGQYCTAGFANLAVIRVPDASTLQGADSAYSGPTCLNLRTNIVYDITRTRDPKIVVSALTALLPVKCLACFAGLSGPVIVLLMGPVPPVPPAAQLDASFRIYILPVPSTLVLPSCDPYSSYGSPYSLVPIAAQSYDATNDCPEISDRTCPLCHSYPDTSFATACAIGFAIVTELNLAGPYFTSQRLPSISVKTTTTYYSKSIEVSIANPPSIKCIKGFFKIIQNIGLAPLEFPGEIIPFVSLPNCECLSQGFKRLLIFSSAPLVISDEGSLFLSKDINIAFLQPDAALPTCVSPPSPPIDYVLPPRSFYIPPHEVPLSPYARPARVPLTYIPPPPPPPSYIPPPDPHPVYILPPDYLPPPLKESPPLPYSPYMPLLPTTLPTVPKLLPETQPLPYTTEPPFEETPPPIIGCIEFGNGSCVVVDANQDNEAQFSINVGEDLPYTPQFQALNSLIYEDSSVWSPSFEECLSSAQPSCPDNLEESPEEFEKFFCNAKTALLVAVGIDYSILGNETAVTKRLTFIQPELPYVGIDYGIPNNPVSITVTVTPNKTMERRFQLQNNADYCYKEKVLVLSDLSDILKPKVVVGGLDVYIPGFCDSEIFDKVPSYGLLLSLLQPSDVKNPVQLTEDFTFMPLPEGRLGLPDCGRLPKEKPSSLQMQSEKFWVPVSPEKSVVCELSEEDNCKELGTVEDEFFVLPCDIRSAALVLIHNTSAGSSFGPNLEILETAYESGEKTIVLNVEPNVDEDIDSYQKNQYADDSNRCKYATVRVLKDLSRSSLIGEDGLFTIVGNANCDNPIFKKTNEVILLLTDELILPNTVIPLDYRAEVFGIPPGRTAISFCNANPSTETDDEKSSDEIKQILDKSTDTFDHDPFPDKSITDTKEAPPNVETFEVQETSCKGHEDDSCPVCDDIDSISSEEYCDSGLSFFAEVIEHEIGDEKCTNGIIVSLYDLTVRNGVPVSEVHKITYTIPSHCECPALKRGELLVLLSDESTLIADDLSINLSKGKYLYSSPLNTTFPPCSFGDSLQARSKVISNITVLDSPYQELRKIMPDLSEYACPTIDHTCPICRSMNDEELLNLICSSEEVLLVSRSKNQKENTRKFSKIGKATFTKHRVNGSYTLEMSVGKYENMCYLPLSVGNCKESLERYYYDIKDESCSGFTYTGCGGNANNFLSESDCEKTCFVEDLCEEGILDIKKIVKSSDDASYLDSKFYYTLPEHCSCSEMLKGDKKGVGYLLSTNPEELSTNSIQLSRNYYFVPLSKSQRKKQFSCPTDNSAEDSSENNISDSEVADNTDLQTNASVESSKKKSGQHVTFIYMHMEINLVIDQITLVLEKVECDECLCLVPCDEFIYEVLFNVISSPCENLEFELLSINTLRKIAEAYIKNAVSTFACEKIFKFMQQFCVDDIWHKTLSCFKKKEDKFLLYGIAKFLAVTMYTFPEELFISRFAILLKDLYQNADKEHCSYDLELLICLVDFELRKYVDNNISACKNTISCTILPSEDIFNVLCLELSHEWSNLLDAFLHRENQNVSLFLNLWKHLCDRNMKEDYLVIFLNEELAVEFLTLSLNMPSEFFRMYVDIISQVFSFNLKRNILKHLEENKFEEAVINALSEEFFHLLSSRTETSLFCSVVCRNPNLLNEESLKSDVTSKKVIFIILNLLAEFRNTLLLCEGLQKVFDFFAKHIKNWKPQNTYLWINDTFIEEDDLLFGVMLASVKIYGKLKNTVIRSENTQNPSVDAFMKELDPHKIFIKFMKQIGHDHNELLSFLLSDETCCLLYLMQYTKLLLTEGKAFIEAHKIFQDNGNLPGFSTARNSSEQFSIPGSEKLVSYSSSSSSDEEYSGAVESSAAGDLDSLSELAFMTVSVLINLKIAIQKLVDMNEFPYNISPLINLLQICEKEFHIFR</sequence>
<feature type="compositionally biased region" description="Polar residues" evidence="1">
    <location>
        <begin position="11"/>
        <end position="37"/>
    </location>
</feature>
<dbReference type="InterPro" id="IPR029415">
    <property type="entry name" value="Lines_C"/>
</dbReference>
<feature type="compositionally biased region" description="Basic and acidic residues" evidence="1">
    <location>
        <begin position="1218"/>
        <end position="1237"/>
    </location>
</feature>
<dbReference type="InterPro" id="IPR002223">
    <property type="entry name" value="Kunitz_BPTI"/>
</dbReference>
<dbReference type="GO" id="GO:0004867">
    <property type="term" value="F:serine-type endopeptidase inhibitor activity"/>
    <property type="evidence" value="ECO:0007669"/>
    <property type="project" value="InterPro"/>
</dbReference>
<dbReference type="SMART" id="SM00131">
    <property type="entry name" value="KU"/>
    <property type="match status" value="1"/>
</dbReference>
<evidence type="ECO:0000256" key="1">
    <source>
        <dbReference type="SAM" id="MobiDB-lite"/>
    </source>
</evidence>